<feature type="region of interest" description="Disordered" evidence="1">
    <location>
        <begin position="29"/>
        <end position="56"/>
    </location>
</feature>
<keyword evidence="3" id="KW-1185">Reference proteome</keyword>
<accession>A0AB34HQW7</accession>
<name>A0AB34HQW7_ESCRO</name>
<dbReference type="EMBL" id="JAIQCJ010001016">
    <property type="protein sequence ID" value="KAJ8793235.1"/>
    <property type="molecule type" value="Genomic_DNA"/>
</dbReference>
<protein>
    <submittedName>
        <fullName evidence="2">Uncharacterized protein</fullName>
    </submittedName>
</protein>
<feature type="compositionally biased region" description="Low complexity" evidence="1">
    <location>
        <begin position="104"/>
        <end position="126"/>
    </location>
</feature>
<comment type="caution">
    <text evidence="2">The sequence shown here is derived from an EMBL/GenBank/DDBJ whole genome shotgun (WGS) entry which is preliminary data.</text>
</comment>
<organism evidence="2 3">
    <name type="scientific">Eschrichtius robustus</name>
    <name type="common">California gray whale</name>
    <name type="synonym">Eschrichtius gibbosus</name>
    <dbReference type="NCBI Taxonomy" id="9764"/>
    <lineage>
        <taxon>Eukaryota</taxon>
        <taxon>Metazoa</taxon>
        <taxon>Chordata</taxon>
        <taxon>Craniata</taxon>
        <taxon>Vertebrata</taxon>
        <taxon>Euteleostomi</taxon>
        <taxon>Mammalia</taxon>
        <taxon>Eutheria</taxon>
        <taxon>Laurasiatheria</taxon>
        <taxon>Artiodactyla</taxon>
        <taxon>Whippomorpha</taxon>
        <taxon>Cetacea</taxon>
        <taxon>Mysticeti</taxon>
        <taxon>Eschrichtiidae</taxon>
        <taxon>Eschrichtius</taxon>
    </lineage>
</organism>
<evidence type="ECO:0000313" key="2">
    <source>
        <dbReference type="EMBL" id="KAJ8793235.1"/>
    </source>
</evidence>
<gene>
    <name evidence="2" type="ORF">J1605_000230</name>
</gene>
<reference evidence="2 3" key="1">
    <citation type="submission" date="2022-11" db="EMBL/GenBank/DDBJ databases">
        <title>Whole genome sequence of Eschrichtius robustus ER-17-0199.</title>
        <authorList>
            <person name="Bruniche-Olsen A."/>
            <person name="Black A.N."/>
            <person name="Fields C.J."/>
            <person name="Walden K."/>
            <person name="Dewoody J.A."/>
        </authorList>
    </citation>
    <scope>NUCLEOTIDE SEQUENCE [LARGE SCALE GENOMIC DNA]</scope>
    <source>
        <strain evidence="2">ER-17-0199</strain>
        <tissue evidence="2">Blubber</tissue>
    </source>
</reference>
<proteinExistence type="predicted"/>
<sequence>MSAPRRQPAVPAHAGRHRLRAWLAGALSSPAVRAAPWSSAERGSQGRRRLEEPDAAAGIAAGAAGAMTVEQNVLQQSAAQKVRRSREPARPGPAPPSDVPPSPASAGTSPASPAAARASSAPGLPLACPPPLPALGASRPVPGCLWKAGCS</sequence>
<dbReference type="AlphaFoldDB" id="A0AB34HQW7"/>
<feature type="region of interest" description="Disordered" evidence="1">
    <location>
        <begin position="71"/>
        <end position="142"/>
    </location>
</feature>
<evidence type="ECO:0000313" key="3">
    <source>
        <dbReference type="Proteomes" id="UP001159641"/>
    </source>
</evidence>
<feature type="compositionally biased region" description="Pro residues" evidence="1">
    <location>
        <begin position="90"/>
        <end position="103"/>
    </location>
</feature>
<dbReference type="Proteomes" id="UP001159641">
    <property type="component" value="Unassembled WGS sequence"/>
</dbReference>
<evidence type="ECO:0000256" key="1">
    <source>
        <dbReference type="SAM" id="MobiDB-lite"/>
    </source>
</evidence>